<dbReference type="PROSITE" id="PS50005">
    <property type="entry name" value="TPR"/>
    <property type="match status" value="4"/>
</dbReference>
<gene>
    <name evidence="3" type="ORF">H8B19_02720</name>
</gene>
<dbReference type="SUPFAM" id="SSF48452">
    <property type="entry name" value="TPR-like"/>
    <property type="match status" value="2"/>
</dbReference>
<organism evidence="3 4">
    <name type="scientific">Neptunicella marina</name>
    <dbReference type="NCBI Taxonomy" id="2125989"/>
    <lineage>
        <taxon>Bacteria</taxon>
        <taxon>Pseudomonadati</taxon>
        <taxon>Pseudomonadota</taxon>
        <taxon>Gammaproteobacteria</taxon>
        <taxon>Alteromonadales</taxon>
        <taxon>Alteromonadaceae</taxon>
        <taxon>Neptunicella</taxon>
    </lineage>
</organism>
<dbReference type="PANTHER" id="PTHR12558:SF13">
    <property type="entry name" value="CELL DIVISION CYCLE PROTEIN 27 HOMOLOG"/>
    <property type="match status" value="1"/>
</dbReference>
<feature type="chain" id="PRO_5035165952" evidence="2">
    <location>
        <begin position="25"/>
        <end position="462"/>
    </location>
</feature>
<protein>
    <submittedName>
        <fullName evidence="3">Tetratricopeptide repeat protein</fullName>
    </submittedName>
</protein>
<accession>A0A8J6ISU1</accession>
<proteinExistence type="predicted"/>
<feature type="repeat" description="TPR" evidence="1">
    <location>
        <begin position="230"/>
        <end position="263"/>
    </location>
</feature>
<dbReference type="Gene3D" id="1.25.40.10">
    <property type="entry name" value="Tetratricopeptide repeat domain"/>
    <property type="match status" value="2"/>
</dbReference>
<reference evidence="3" key="1">
    <citation type="journal article" date="2018" name="Int. J. Syst. Evol. Microbiol.">
        <title>Neptunicella marina gen. nov., sp. nov., isolated from surface seawater.</title>
        <authorList>
            <person name="Liu X."/>
            <person name="Lai Q."/>
            <person name="Du Y."/>
            <person name="Zhang X."/>
            <person name="Liu Z."/>
            <person name="Sun F."/>
            <person name="Shao Z."/>
        </authorList>
    </citation>
    <scope>NUCLEOTIDE SEQUENCE</scope>
    <source>
        <strain evidence="3">S27-2</strain>
    </source>
</reference>
<dbReference type="InterPro" id="IPR019734">
    <property type="entry name" value="TPR_rpt"/>
</dbReference>
<keyword evidence="2" id="KW-0732">Signal</keyword>
<dbReference type="Proteomes" id="UP000601768">
    <property type="component" value="Unassembled WGS sequence"/>
</dbReference>
<name>A0A8J6ISU1_9ALTE</name>
<feature type="signal peptide" evidence="2">
    <location>
        <begin position="1"/>
        <end position="24"/>
    </location>
</feature>
<evidence type="ECO:0000313" key="4">
    <source>
        <dbReference type="Proteomes" id="UP000601768"/>
    </source>
</evidence>
<dbReference type="PANTHER" id="PTHR12558">
    <property type="entry name" value="CELL DIVISION CYCLE 16,23,27"/>
    <property type="match status" value="1"/>
</dbReference>
<dbReference type="Pfam" id="PF25058">
    <property type="entry name" value="ARM_TT21"/>
    <property type="match status" value="1"/>
</dbReference>
<keyword evidence="4" id="KW-1185">Reference proteome</keyword>
<feature type="repeat" description="TPR" evidence="1">
    <location>
        <begin position="408"/>
        <end position="441"/>
    </location>
</feature>
<dbReference type="Pfam" id="PF13181">
    <property type="entry name" value="TPR_8"/>
    <property type="match status" value="3"/>
</dbReference>
<evidence type="ECO:0000256" key="1">
    <source>
        <dbReference type="PROSITE-ProRule" id="PRU00339"/>
    </source>
</evidence>
<comment type="caution">
    <text evidence="3">The sequence shown here is derived from an EMBL/GenBank/DDBJ whole genome shotgun (WGS) entry which is preliminary data.</text>
</comment>
<feature type="repeat" description="TPR" evidence="1">
    <location>
        <begin position="162"/>
        <end position="195"/>
    </location>
</feature>
<evidence type="ECO:0000256" key="2">
    <source>
        <dbReference type="SAM" id="SignalP"/>
    </source>
</evidence>
<dbReference type="InterPro" id="IPR011990">
    <property type="entry name" value="TPR-like_helical_dom_sf"/>
</dbReference>
<reference evidence="3" key="2">
    <citation type="submission" date="2020-08" db="EMBL/GenBank/DDBJ databases">
        <authorList>
            <person name="Lai Q."/>
        </authorList>
    </citation>
    <scope>NUCLEOTIDE SEQUENCE</scope>
    <source>
        <strain evidence="3">S27-2</strain>
    </source>
</reference>
<dbReference type="SMART" id="SM00028">
    <property type="entry name" value="TPR"/>
    <property type="match status" value="7"/>
</dbReference>
<sequence>MNKFSILTKTVLLLGSLLTTQVQAGDIVIQFAEPDFTFIQRPALNQTIAKISPGETEFAKTIEPLLQKQEYRLVIRSFEERDNFYGKDFRTDSPALKVLRGQVYLSLKSYDKAETVLKSALKDMPDLLLAHRTLGMLYMLKKDYKQAKKHISRSIELGTSDAQSYGQLAYLNFRNDQPYAAIAGYQQAMYLSPDNEQWLQGLLYVLIQTHAWDTASALLQQQLAAHSDDPQFWLMRGQIAMQQKRYKTALASLEAAIRLGDSNISNLLTAVGLHVREGSPERAVALLSQSLQQLDKTNREQVIAVFDQTLPWLIDQNKIPQAEKLIAIAEKASLTGLQKDSLNVWNGKLALAQHDYKKARVYLQKSVDKDPANGQAILALADVYRKLNQPQQAELYLVRAASLKDTRILALLAHAQLKIDQKDYQSALKLLRRSLDIDPDRAGVQQNVRQLEQLVNQSQYTS</sequence>
<feature type="repeat" description="TPR" evidence="1">
    <location>
        <begin position="128"/>
        <end position="161"/>
    </location>
</feature>
<dbReference type="RefSeq" id="WP_186505250.1">
    <property type="nucleotide sequence ID" value="NZ_JACNEP010000002.1"/>
</dbReference>
<dbReference type="EMBL" id="JACNEP010000002">
    <property type="protein sequence ID" value="MBC3764773.1"/>
    <property type="molecule type" value="Genomic_DNA"/>
</dbReference>
<evidence type="ECO:0000313" key="3">
    <source>
        <dbReference type="EMBL" id="MBC3764773.1"/>
    </source>
</evidence>
<dbReference type="AlphaFoldDB" id="A0A8J6ISU1"/>
<keyword evidence="1" id="KW-0802">TPR repeat</keyword>